<name>A5AD43_VITVI</name>
<keyword evidence="4 10" id="KW-0732">Signal</keyword>
<keyword evidence="7" id="KW-1015">Disulfide bond</keyword>
<accession>A5AD43</accession>
<feature type="chain" id="PRO_5005659881" description="Apple domain-containing protein" evidence="10">
    <location>
        <begin position="29"/>
        <end position="490"/>
    </location>
</feature>
<evidence type="ECO:0000256" key="1">
    <source>
        <dbReference type="ARBA" id="ARBA00003061"/>
    </source>
</evidence>
<sequence length="490" mass="54302">MERPEATPSLLLLAISFLCTIKWPQIQTAAATSQELLKGFTATPEPSTSSFQPLLTDPTGNYSMGFLRVNRTQLALSVLHVPSAEPLWQADMARLARWSESTHFFFNGSLVISDPRTKVFWSTGTNGDRILLLNTSNLQIQKLDKSPTVIWQSFHFPTNTLVENQNFTVNMSLVSSNGLYSMRLGEDFIGLYENFKENPDQIYWKHGALEAKAEIVKGQGPIYIRLDSGGFLGMYQIGSTPVDVEAFYSFQHPIAGFRLLRLEPDGNLKGYYWTGSNWVLDYQAIKDQCELPGSCGSYGLCRPGSGCSCIDNSTEYNSEKECLPPETGNLCSDIEGENKFRVLRRKGIELPYKELMGYETTSSLEQCERSCENNCSCWGSVYNNASGFCYRVDYPIRTLLGVGDDTKVGYFKVREGPQKKAESGFGFVIGLLGATVLAFGGVVGFGVYKVWRRKGAKGVSEEAGGVNPGPYKTLGAASFRSIEMTLRDDI</sequence>
<evidence type="ECO:0000256" key="3">
    <source>
        <dbReference type="ARBA" id="ARBA00022692"/>
    </source>
</evidence>
<protein>
    <recommendedName>
        <fullName evidence="11">Apple domain-containing protein</fullName>
    </recommendedName>
</protein>
<dbReference type="PANTHER" id="PTHR47974:SF9">
    <property type="entry name" value="RECEPTOR-LIKE SERINE_THREONINE-PROTEIN KINASE"/>
    <property type="match status" value="1"/>
</dbReference>
<comment type="function">
    <text evidence="1">Involved in sporophytic self-incompatibility system (the inability of flowering plants to achieve self-fertilization).</text>
</comment>
<evidence type="ECO:0000256" key="4">
    <source>
        <dbReference type="ARBA" id="ARBA00022729"/>
    </source>
</evidence>
<dbReference type="Gene3D" id="2.90.10.30">
    <property type="match status" value="1"/>
</dbReference>
<dbReference type="EMBL" id="AM423532">
    <property type="protein sequence ID" value="CAN62313.1"/>
    <property type="molecule type" value="Genomic_DNA"/>
</dbReference>
<evidence type="ECO:0000256" key="8">
    <source>
        <dbReference type="ARBA" id="ARBA00023180"/>
    </source>
</evidence>
<evidence type="ECO:0000256" key="2">
    <source>
        <dbReference type="ARBA" id="ARBA00004167"/>
    </source>
</evidence>
<dbReference type="SUPFAM" id="SSF51110">
    <property type="entry name" value="alpha-D-mannose-specific plant lectins"/>
    <property type="match status" value="1"/>
</dbReference>
<comment type="subcellular location">
    <subcellularLocation>
        <location evidence="2">Membrane</location>
        <topology evidence="2">Single-pass membrane protein</topology>
    </subcellularLocation>
</comment>
<evidence type="ECO:0000259" key="11">
    <source>
        <dbReference type="PROSITE" id="PS50948"/>
    </source>
</evidence>
<keyword evidence="5 9" id="KW-1133">Transmembrane helix</keyword>
<dbReference type="GO" id="GO:0048544">
    <property type="term" value="P:recognition of pollen"/>
    <property type="evidence" value="ECO:0007669"/>
    <property type="project" value="InterPro"/>
</dbReference>
<dbReference type="InterPro" id="IPR035446">
    <property type="entry name" value="SLSG/EP1"/>
</dbReference>
<evidence type="ECO:0000256" key="5">
    <source>
        <dbReference type="ARBA" id="ARBA00022989"/>
    </source>
</evidence>
<dbReference type="InterPro" id="IPR036426">
    <property type="entry name" value="Bulb-type_lectin_dom_sf"/>
</dbReference>
<gene>
    <name evidence="12" type="ORF">VITISV_018205</name>
</gene>
<keyword evidence="8" id="KW-0325">Glycoprotein</keyword>
<evidence type="ECO:0000256" key="7">
    <source>
        <dbReference type="ARBA" id="ARBA00023157"/>
    </source>
</evidence>
<dbReference type="InterPro" id="IPR003609">
    <property type="entry name" value="Pan_app"/>
</dbReference>
<dbReference type="InterPro" id="IPR001480">
    <property type="entry name" value="Bulb-type_lectin_dom"/>
</dbReference>
<evidence type="ECO:0000256" key="6">
    <source>
        <dbReference type="ARBA" id="ARBA00023136"/>
    </source>
</evidence>
<dbReference type="Pfam" id="PF00954">
    <property type="entry name" value="S_locus_glycop"/>
    <property type="match status" value="1"/>
</dbReference>
<keyword evidence="6 9" id="KW-0472">Membrane</keyword>
<dbReference type="AlphaFoldDB" id="A5AD43"/>
<dbReference type="PIRSF" id="PIRSF002686">
    <property type="entry name" value="SLG"/>
    <property type="match status" value="1"/>
</dbReference>
<dbReference type="Pfam" id="PF01453">
    <property type="entry name" value="B_lectin"/>
    <property type="match status" value="1"/>
</dbReference>
<evidence type="ECO:0000313" key="12">
    <source>
        <dbReference type="EMBL" id="CAN62313.1"/>
    </source>
</evidence>
<dbReference type="GO" id="GO:0016020">
    <property type="term" value="C:membrane"/>
    <property type="evidence" value="ECO:0007669"/>
    <property type="project" value="UniProtKB-SubCell"/>
</dbReference>
<dbReference type="PROSITE" id="PS50948">
    <property type="entry name" value="PAN"/>
    <property type="match status" value="1"/>
</dbReference>
<evidence type="ECO:0000256" key="10">
    <source>
        <dbReference type="SAM" id="SignalP"/>
    </source>
</evidence>
<proteinExistence type="predicted"/>
<dbReference type="Pfam" id="PF00024">
    <property type="entry name" value="PAN_1"/>
    <property type="match status" value="1"/>
</dbReference>
<feature type="domain" description="Apple" evidence="11">
    <location>
        <begin position="331"/>
        <end position="415"/>
    </location>
</feature>
<dbReference type="PANTHER" id="PTHR47974">
    <property type="entry name" value="OS07G0415500 PROTEIN"/>
    <property type="match status" value="1"/>
</dbReference>
<evidence type="ECO:0000256" key="9">
    <source>
        <dbReference type="SAM" id="Phobius"/>
    </source>
</evidence>
<keyword evidence="3 9" id="KW-0812">Transmembrane</keyword>
<organism evidence="12">
    <name type="scientific">Vitis vinifera</name>
    <name type="common">Grape</name>
    <dbReference type="NCBI Taxonomy" id="29760"/>
    <lineage>
        <taxon>Eukaryota</taxon>
        <taxon>Viridiplantae</taxon>
        <taxon>Streptophyta</taxon>
        <taxon>Embryophyta</taxon>
        <taxon>Tracheophyta</taxon>
        <taxon>Spermatophyta</taxon>
        <taxon>Magnoliopsida</taxon>
        <taxon>eudicotyledons</taxon>
        <taxon>Gunneridae</taxon>
        <taxon>Pentapetalae</taxon>
        <taxon>rosids</taxon>
        <taxon>Vitales</taxon>
        <taxon>Vitaceae</taxon>
        <taxon>Viteae</taxon>
        <taxon>Vitis</taxon>
    </lineage>
</organism>
<feature type="signal peptide" evidence="10">
    <location>
        <begin position="1"/>
        <end position="28"/>
    </location>
</feature>
<feature type="transmembrane region" description="Helical" evidence="9">
    <location>
        <begin position="424"/>
        <end position="448"/>
    </location>
</feature>
<reference evidence="12" key="1">
    <citation type="journal article" date="2007" name="PLoS ONE">
        <title>The first genome sequence of an elite grapevine cultivar (Pinot noir Vitis vinifera L.): coping with a highly heterozygous genome.</title>
        <authorList>
            <person name="Velasco R."/>
            <person name="Zharkikh A."/>
            <person name="Troggio M."/>
            <person name="Cartwright D.A."/>
            <person name="Cestaro A."/>
            <person name="Pruss D."/>
            <person name="Pindo M."/>
            <person name="FitzGerald L.M."/>
            <person name="Vezzulli S."/>
            <person name="Reid J."/>
            <person name="Malacarne G."/>
            <person name="Iliev D."/>
            <person name="Coppola G."/>
            <person name="Wardell B."/>
            <person name="Micheletti D."/>
            <person name="Macalma T."/>
            <person name="Facci M."/>
            <person name="Mitchell J.T."/>
            <person name="Perazzolli M."/>
            <person name="Eldredge G."/>
            <person name="Gatto P."/>
            <person name="Oyzerski R."/>
            <person name="Moretto M."/>
            <person name="Gutin N."/>
            <person name="Stefanini M."/>
            <person name="Chen Y."/>
            <person name="Segala C."/>
            <person name="Davenport C."/>
            <person name="Dematte L."/>
            <person name="Mraz A."/>
            <person name="Battilana J."/>
            <person name="Stormo K."/>
            <person name="Costa F."/>
            <person name="Tao Q."/>
            <person name="Si-Ammour A."/>
            <person name="Harkins T."/>
            <person name="Lackey A."/>
            <person name="Perbost C."/>
            <person name="Taillon B."/>
            <person name="Stella A."/>
            <person name="Solovyev V."/>
            <person name="Fawcett J.A."/>
            <person name="Sterck L."/>
            <person name="Vandepoele K."/>
            <person name="Grando S.M."/>
            <person name="Toppo S."/>
            <person name="Moser C."/>
            <person name="Lanchbury J."/>
            <person name="Bogden R."/>
            <person name="Skolnick M."/>
            <person name="Sgaramella V."/>
            <person name="Bhatnagar S.K."/>
            <person name="Fontana P."/>
            <person name="Gutin A."/>
            <person name="Van de Peer Y."/>
            <person name="Salamini F."/>
            <person name="Viola R."/>
        </authorList>
    </citation>
    <scope>NUCLEOTIDE SEQUENCE</scope>
</reference>
<dbReference type="InterPro" id="IPR000858">
    <property type="entry name" value="S_locus_glycoprot_dom"/>
</dbReference>
<dbReference type="ExpressionAtlas" id="A5AD43">
    <property type="expression patterns" value="baseline and differential"/>
</dbReference>